<organism evidence="8 9">
    <name type="scientific">Ruminiclostridium cellobioparum subsp. termitidis CT1112</name>
    <dbReference type="NCBI Taxonomy" id="1195236"/>
    <lineage>
        <taxon>Bacteria</taxon>
        <taxon>Bacillati</taxon>
        <taxon>Bacillota</taxon>
        <taxon>Clostridia</taxon>
        <taxon>Eubacteriales</taxon>
        <taxon>Oscillospiraceae</taxon>
        <taxon>Ruminiclostridium</taxon>
    </lineage>
</organism>
<dbReference type="eggNOG" id="COG1653">
    <property type="taxonomic scope" value="Bacteria"/>
</dbReference>
<proteinExistence type="predicted"/>
<keyword evidence="8" id="KW-0762">Sugar transport</keyword>
<evidence type="ECO:0000256" key="1">
    <source>
        <dbReference type="ARBA" id="ARBA00022475"/>
    </source>
</evidence>
<dbReference type="STRING" id="1195236.CTER_5457"/>
<dbReference type="PATRIC" id="fig|1195236.3.peg.5598"/>
<dbReference type="PANTHER" id="PTHR43649">
    <property type="entry name" value="ARABINOSE-BINDING PROTEIN-RELATED"/>
    <property type="match status" value="1"/>
</dbReference>
<keyword evidence="8" id="KW-0813">Transport</keyword>
<keyword evidence="3" id="KW-0472">Membrane</keyword>
<keyword evidence="9" id="KW-1185">Reference proteome</keyword>
<dbReference type="EMBL" id="AORV01000078">
    <property type="protein sequence ID" value="EMS69019.1"/>
    <property type="molecule type" value="Genomic_DNA"/>
</dbReference>
<evidence type="ECO:0000256" key="7">
    <source>
        <dbReference type="SAM" id="SignalP"/>
    </source>
</evidence>
<keyword evidence="4" id="KW-0564">Palmitate</keyword>
<dbReference type="AlphaFoldDB" id="S0FIT9"/>
<evidence type="ECO:0000313" key="9">
    <source>
        <dbReference type="Proteomes" id="UP000014155"/>
    </source>
</evidence>
<dbReference type="InterPro" id="IPR050490">
    <property type="entry name" value="Bact_solute-bd_prot1"/>
</dbReference>
<dbReference type="Proteomes" id="UP000014155">
    <property type="component" value="Unassembled WGS sequence"/>
</dbReference>
<dbReference type="SUPFAM" id="SSF53850">
    <property type="entry name" value="Periplasmic binding protein-like II"/>
    <property type="match status" value="1"/>
</dbReference>
<evidence type="ECO:0000256" key="6">
    <source>
        <dbReference type="SAM" id="MobiDB-lite"/>
    </source>
</evidence>
<feature type="chain" id="PRO_5004497069" evidence="7">
    <location>
        <begin position="22"/>
        <end position="472"/>
    </location>
</feature>
<dbReference type="InterPro" id="IPR006059">
    <property type="entry name" value="SBP"/>
</dbReference>
<feature type="compositionally biased region" description="Basic and acidic residues" evidence="6">
    <location>
        <begin position="23"/>
        <end position="35"/>
    </location>
</feature>
<accession>S0FIT9</accession>
<comment type="caution">
    <text evidence="8">The sequence shown here is derived from an EMBL/GenBank/DDBJ whole genome shotgun (WGS) entry which is preliminary data.</text>
</comment>
<reference evidence="8 9" key="1">
    <citation type="journal article" date="2013" name="Genome Announc.">
        <title>Draft Genome Sequence of the Cellulolytic, Mesophilic, Anaerobic Bacterium Clostridium termitidis Strain CT1112 (DSM 5398).</title>
        <authorList>
            <person name="Lal S."/>
            <person name="Ramachandran U."/>
            <person name="Zhang X."/>
            <person name="Munir R."/>
            <person name="Sparling R."/>
            <person name="Levin D.B."/>
        </authorList>
    </citation>
    <scope>NUCLEOTIDE SEQUENCE [LARGE SCALE GENOMIC DNA]</scope>
    <source>
        <strain evidence="8 9">CT1112</strain>
    </source>
</reference>
<feature type="region of interest" description="Disordered" evidence="6">
    <location>
        <begin position="23"/>
        <end position="51"/>
    </location>
</feature>
<evidence type="ECO:0000256" key="2">
    <source>
        <dbReference type="ARBA" id="ARBA00022729"/>
    </source>
</evidence>
<keyword evidence="1" id="KW-1003">Cell membrane</keyword>
<dbReference type="Gene3D" id="3.40.190.10">
    <property type="entry name" value="Periplasmic binding protein-like II"/>
    <property type="match status" value="1"/>
</dbReference>
<dbReference type="RefSeq" id="WP_004631155.1">
    <property type="nucleotide sequence ID" value="NZ_AORV01000078.1"/>
</dbReference>
<gene>
    <name evidence="8" type="ORF">CTER_5457</name>
</gene>
<evidence type="ECO:0000313" key="8">
    <source>
        <dbReference type="EMBL" id="EMS69019.1"/>
    </source>
</evidence>
<sequence length="472" mass="52936">MKKICLIILTALVAFNLTACGTDKGRQDSESDSNFKDNASNSTGDLSEGTNDENATIHISIDKSNRFLEVAVKEFEELHPGIKVEIKEYITPGEIIRVDADTLVGKVSNGNPDESKEKYINNINTELMSGQGADIVSVRMLPYKKYISRNMFADIGNLMKSDKDYEAAKYYTNIFEAVQFNNGLYTIPLDYTYQLLGGNVELNIDDSKWNWNDFFSAAQKNLSGVSSETRKKYILSDTDEDIFNLIFEKSYTRFVNEEEKKSSFMSDEFINLLTLCKNLSDKKHVKQSSTKISKDDLGQSAFYIYDISSLSSLASIEASEPVKNLLKLPSDVKSGDTAFSSSMMLAVNNASKSKNAAWKFIKFLLSDEMQSSPALPGFPINKDAYKQRIISETKQFSQNDSISLSKDKKTELMNKYAVFADSVAQDINSYPYADPQILKIVKEEVKAFFSGYASAQDVAQAIQNKIVIYLKE</sequence>
<keyword evidence="5" id="KW-0449">Lipoprotein</keyword>
<evidence type="ECO:0000256" key="5">
    <source>
        <dbReference type="ARBA" id="ARBA00023288"/>
    </source>
</evidence>
<dbReference type="Pfam" id="PF13416">
    <property type="entry name" value="SBP_bac_8"/>
    <property type="match status" value="1"/>
</dbReference>
<keyword evidence="2 7" id="KW-0732">Signal</keyword>
<dbReference type="PANTHER" id="PTHR43649:SF33">
    <property type="entry name" value="POLYGALACTURONAN_RHAMNOGALACTURONAN-BINDING PROTEIN YTCQ"/>
    <property type="match status" value="1"/>
</dbReference>
<protein>
    <submittedName>
        <fullName evidence="8">ABC-type sugar transport system, periplasmic component</fullName>
    </submittedName>
</protein>
<feature type="signal peptide" evidence="7">
    <location>
        <begin position="1"/>
        <end position="21"/>
    </location>
</feature>
<feature type="compositionally biased region" description="Polar residues" evidence="6">
    <location>
        <begin position="36"/>
        <end position="51"/>
    </location>
</feature>
<evidence type="ECO:0000256" key="4">
    <source>
        <dbReference type="ARBA" id="ARBA00023139"/>
    </source>
</evidence>
<evidence type="ECO:0000256" key="3">
    <source>
        <dbReference type="ARBA" id="ARBA00023136"/>
    </source>
</evidence>
<name>S0FIT9_RUMCE</name>